<dbReference type="OrthoDB" id="5348716at2759"/>
<reference evidence="2 3" key="1">
    <citation type="submission" date="2019-06" db="EMBL/GenBank/DDBJ databases">
        <title>Draft genome sequence of the filamentous fungus Phialemoniopsis curvata isolated from diesel fuel.</title>
        <authorList>
            <person name="Varaljay V.A."/>
            <person name="Lyon W.J."/>
            <person name="Crouch A.L."/>
            <person name="Drake C.E."/>
            <person name="Hollomon J.M."/>
            <person name="Nadeau L.J."/>
            <person name="Nunn H.S."/>
            <person name="Stevenson B.S."/>
            <person name="Bojanowski C.L."/>
            <person name="Crookes-Goodson W.J."/>
        </authorList>
    </citation>
    <scope>NUCLEOTIDE SEQUENCE [LARGE SCALE GENOMIC DNA]</scope>
    <source>
        <strain evidence="2 3">D216</strain>
    </source>
</reference>
<keyword evidence="1" id="KW-0732">Signal</keyword>
<accession>A0A507BH88</accession>
<dbReference type="InParanoid" id="A0A507BH88"/>
<keyword evidence="3" id="KW-1185">Reference proteome</keyword>
<evidence type="ECO:0000256" key="1">
    <source>
        <dbReference type="SAM" id="SignalP"/>
    </source>
</evidence>
<dbReference type="EMBL" id="SKBQ01000019">
    <property type="protein sequence ID" value="TPX16098.1"/>
    <property type="molecule type" value="Genomic_DNA"/>
</dbReference>
<dbReference type="Proteomes" id="UP000319257">
    <property type="component" value="Unassembled WGS sequence"/>
</dbReference>
<gene>
    <name evidence="2" type="ORF">E0L32_004093</name>
</gene>
<dbReference type="GeneID" id="41971540"/>
<organism evidence="2 3">
    <name type="scientific">Thyridium curvatum</name>
    <dbReference type="NCBI Taxonomy" id="1093900"/>
    <lineage>
        <taxon>Eukaryota</taxon>
        <taxon>Fungi</taxon>
        <taxon>Dikarya</taxon>
        <taxon>Ascomycota</taxon>
        <taxon>Pezizomycotina</taxon>
        <taxon>Sordariomycetes</taxon>
        <taxon>Sordariomycetidae</taxon>
        <taxon>Thyridiales</taxon>
        <taxon>Thyridiaceae</taxon>
        <taxon>Thyridium</taxon>
    </lineage>
</organism>
<feature type="chain" id="PRO_5021465145" evidence="1">
    <location>
        <begin position="23"/>
        <end position="179"/>
    </location>
</feature>
<evidence type="ECO:0000313" key="3">
    <source>
        <dbReference type="Proteomes" id="UP000319257"/>
    </source>
</evidence>
<dbReference type="RefSeq" id="XP_030997809.1">
    <property type="nucleotide sequence ID" value="XM_031138466.1"/>
</dbReference>
<sequence length="179" mass="19831">MLALRYSAHMTFLAASMSLVSAICPGYNFAFWNIGSKWYYVTDVSCNRVLTAVCDNPCTCGVFSCSPDPAYVNGLTIDGLYYNCRDDPNKGVCDPPGDLVGQSPESCCRNDGRRNFAEGLITERHFEAISATNEILDRHIVEYDEAVVKGRNLGMLRARQLVEVEESVKREAEVAQLAE</sequence>
<name>A0A507BH88_9PEZI</name>
<comment type="caution">
    <text evidence="2">The sequence shown here is derived from an EMBL/GenBank/DDBJ whole genome shotgun (WGS) entry which is preliminary data.</text>
</comment>
<proteinExistence type="predicted"/>
<evidence type="ECO:0000313" key="2">
    <source>
        <dbReference type="EMBL" id="TPX16098.1"/>
    </source>
</evidence>
<dbReference type="AlphaFoldDB" id="A0A507BH88"/>
<protein>
    <submittedName>
        <fullName evidence="2">Uncharacterized protein</fullName>
    </submittedName>
</protein>
<feature type="signal peptide" evidence="1">
    <location>
        <begin position="1"/>
        <end position="22"/>
    </location>
</feature>